<evidence type="ECO:0000313" key="2">
    <source>
        <dbReference type="Proteomes" id="UP000727490"/>
    </source>
</evidence>
<gene>
    <name evidence="1" type="ORF">EGN73_07500</name>
</gene>
<keyword evidence="2" id="KW-1185">Reference proteome</keyword>
<dbReference type="EMBL" id="RPHB01000003">
    <property type="protein sequence ID" value="MBW3467659.1"/>
    <property type="molecule type" value="Genomic_DNA"/>
</dbReference>
<dbReference type="Proteomes" id="UP000727490">
    <property type="component" value="Unassembled WGS sequence"/>
</dbReference>
<protein>
    <submittedName>
        <fullName evidence="1">Uncharacterized protein</fullName>
    </submittedName>
</protein>
<accession>A0A951IX43</accession>
<organism evidence="1 2">
    <name type="scientific">Arthrospiribacter ruber</name>
    <dbReference type="NCBI Taxonomy" id="2487934"/>
    <lineage>
        <taxon>Bacteria</taxon>
        <taxon>Pseudomonadati</taxon>
        <taxon>Bacteroidota</taxon>
        <taxon>Cytophagia</taxon>
        <taxon>Cytophagales</taxon>
        <taxon>Cyclobacteriaceae</taxon>
        <taxon>Arthrospiribacter</taxon>
    </lineage>
</organism>
<sequence>MTKLIPFILEGVKVIQLDQLTIDQANDLRSWLPKSSIKSVEFEGMTLNDCVDFDTYDYWFKTNHVISRHYETILDF</sequence>
<proteinExistence type="predicted"/>
<reference evidence="1 2" key="1">
    <citation type="journal article" date="2020" name="Syst. Appl. Microbiol.">
        <title>Arthrospiribacter ruber gen. nov., sp. nov., a novel bacterium isolated from Arthrospira cultures.</title>
        <authorList>
            <person name="Waleron M."/>
            <person name="Misztak A."/>
            <person name="Waleron M.M."/>
            <person name="Furmaniak M."/>
            <person name="Mrozik A."/>
            <person name="Waleron K."/>
        </authorList>
    </citation>
    <scope>NUCLEOTIDE SEQUENCE [LARGE SCALE GENOMIC DNA]</scope>
    <source>
        <strain evidence="1 2">DPMB0001</strain>
    </source>
</reference>
<dbReference type="RefSeq" id="WP_219287922.1">
    <property type="nucleotide sequence ID" value="NZ_RPHB01000003.1"/>
</dbReference>
<dbReference type="AlphaFoldDB" id="A0A951IX43"/>
<evidence type="ECO:0000313" key="1">
    <source>
        <dbReference type="EMBL" id="MBW3467659.1"/>
    </source>
</evidence>
<name>A0A951IX43_9BACT</name>
<comment type="caution">
    <text evidence="1">The sequence shown here is derived from an EMBL/GenBank/DDBJ whole genome shotgun (WGS) entry which is preliminary data.</text>
</comment>